<dbReference type="Gene3D" id="3.40.50.12780">
    <property type="entry name" value="N-terminal domain of ligase-like"/>
    <property type="match status" value="1"/>
</dbReference>
<dbReference type="InterPro" id="IPR000873">
    <property type="entry name" value="AMP-dep_synth/lig_dom"/>
</dbReference>
<evidence type="ECO:0000256" key="4">
    <source>
        <dbReference type="ARBA" id="ARBA00022840"/>
    </source>
</evidence>
<dbReference type="Proteomes" id="UP001209803">
    <property type="component" value="Chromosome"/>
</dbReference>
<dbReference type="Pfam" id="PF13193">
    <property type="entry name" value="AMP-binding_C"/>
    <property type="match status" value="1"/>
</dbReference>
<keyword evidence="4" id="KW-0067">ATP-binding</keyword>
<comment type="similarity">
    <text evidence="1">Belongs to the ATP-dependent AMP-binding enzyme family.</text>
</comment>
<dbReference type="InterPro" id="IPR025110">
    <property type="entry name" value="AMP-bd_C"/>
</dbReference>
<reference evidence="7 8" key="1">
    <citation type="submission" date="2023-03" db="EMBL/GenBank/DDBJ databases">
        <title>Roseibium porphyridii sp. nov. and Roseibium rhodosorbium sp. nov. isolated from marine algae, Porphyridium cruentum and Rhodosorus marinus, respectively.</title>
        <authorList>
            <person name="Lee M.W."/>
            <person name="Choi B.J."/>
            <person name="Lee J.K."/>
            <person name="Choi D.G."/>
            <person name="Baek J.H."/>
            <person name="Bayburt H."/>
            <person name="Kim J.M."/>
            <person name="Han D.M."/>
            <person name="Kim K.H."/>
            <person name="Jeon C.O."/>
        </authorList>
    </citation>
    <scope>NUCLEOTIDE SEQUENCE [LARGE SCALE GENOMIC DNA]</scope>
    <source>
        <strain evidence="7 8">KMA01</strain>
    </source>
</reference>
<name>A0ABY8F4Y3_9HYPH</name>
<proteinExistence type="inferred from homology"/>
<dbReference type="PANTHER" id="PTHR43605:SF10">
    <property type="entry name" value="ACYL-COA SYNTHETASE MEDIUM CHAIN FAMILY MEMBER 3"/>
    <property type="match status" value="1"/>
</dbReference>
<protein>
    <submittedName>
        <fullName evidence="7">AMP-binding protein</fullName>
    </submittedName>
</protein>
<dbReference type="SUPFAM" id="SSF56801">
    <property type="entry name" value="Acetyl-CoA synthetase-like"/>
    <property type="match status" value="1"/>
</dbReference>
<feature type="domain" description="AMP-binding enzyme C-terminal" evidence="6">
    <location>
        <begin position="450"/>
        <end position="528"/>
    </location>
</feature>
<gene>
    <name evidence="7" type="ORF">K1718_03460</name>
</gene>
<evidence type="ECO:0000256" key="2">
    <source>
        <dbReference type="ARBA" id="ARBA00022598"/>
    </source>
</evidence>
<evidence type="ECO:0000259" key="6">
    <source>
        <dbReference type="Pfam" id="PF13193"/>
    </source>
</evidence>
<evidence type="ECO:0000259" key="5">
    <source>
        <dbReference type="Pfam" id="PF00501"/>
    </source>
</evidence>
<dbReference type="EMBL" id="CP120863">
    <property type="protein sequence ID" value="WFE90421.1"/>
    <property type="molecule type" value="Genomic_DNA"/>
</dbReference>
<dbReference type="PROSITE" id="PS00455">
    <property type="entry name" value="AMP_BINDING"/>
    <property type="match status" value="1"/>
</dbReference>
<evidence type="ECO:0000256" key="3">
    <source>
        <dbReference type="ARBA" id="ARBA00022741"/>
    </source>
</evidence>
<keyword evidence="2" id="KW-0436">Ligase</keyword>
<organism evidence="7 8">
    <name type="scientific">Roseibium porphyridii</name>
    <dbReference type="NCBI Taxonomy" id="2866279"/>
    <lineage>
        <taxon>Bacteria</taxon>
        <taxon>Pseudomonadati</taxon>
        <taxon>Pseudomonadota</taxon>
        <taxon>Alphaproteobacteria</taxon>
        <taxon>Hyphomicrobiales</taxon>
        <taxon>Stappiaceae</taxon>
        <taxon>Roseibium</taxon>
    </lineage>
</organism>
<dbReference type="Pfam" id="PF00501">
    <property type="entry name" value="AMP-binding"/>
    <property type="match status" value="1"/>
</dbReference>
<dbReference type="InterPro" id="IPR042099">
    <property type="entry name" value="ANL_N_sf"/>
</dbReference>
<dbReference type="PANTHER" id="PTHR43605">
    <property type="entry name" value="ACYL-COENZYME A SYNTHETASE"/>
    <property type="match status" value="1"/>
</dbReference>
<sequence length="546" mass="59884">MLEPAGDYETLNTRFQWSLPATYNMAAAISDVWAAKDPERLAIRQVLTNGDVRDWSHQRLNQAANRIANAFVAKGIRRGDRVALLLPQVPETAVAHLAAYKIGAIAVPLAALFGLEALRYRLSDSGAKALVTDSAGLEKLSQIREDLPDLDLVVSTDGPQSGVCCFDDLQAKASDRFETIASTPDDPALMIYTSGTTGQPKGVLHGHRVLFGHMPGIELSQNFLGRDGDFLWTPADWAWAGGLLNALFPALTLGVPVLSHATRKFDPEFAFKLLEREGVRNAFIPPTALKMLRAVDSPARRFNLAWRSVGSAGESLGRETYDWFQGEFGFAVNEFYGQTECNAVLGSVAELGVSRSGAIGKAIPGHAVAIIDDTGMPLPPETLGQIAVKRPDPVMFLEYWNKPEATRDKFIDDWMITGDQGVMDEDGYVHFVGRDDDIITSASYRIGPGEIEDCLIKHPSIALAAAIGKPDSLRTEIVKAYVVLKPDAEGGEQLEDDIRGFVRERLSAHEYPREIEFVDELPMTTTGKVIRRKLRQQARDEISVRA</sequence>
<evidence type="ECO:0000313" key="8">
    <source>
        <dbReference type="Proteomes" id="UP001209803"/>
    </source>
</evidence>
<dbReference type="Gene3D" id="3.30.300.30">
    <property type="match status" value="1"/>
</dbReference>
<keyword evidence="8" id="KW-1185">Reference proteome</keyword>
<dbReference type="InterPro" id="IPR020845">
    <property type="entry name" value="AMP-binding_CS"/>
</dbReference>
<feature type="domain" description="AMP-dependent synthetase/ligase" evidence="5">
    <location>
        <begin position="32"/>
        <end position="400"/>
    </location>
</feature>
<dbReference type="RefSeq" id="WP_265679736.1">
    <property type="nucleotide sequence ID" value="NZ_CP120863.1"/>
</dbReference>
<evidence type="ECO:0000313" key="7">
    <source>
        <dbReference type="EMBL" id="WFE90421.1"/>
    </source>
</evidence>
<evidence type="ECO:0000256" key="1">
    <source>
        <dbReference type="ARBA" id="ARBA00006432"/>
    </source>
</evidence>
<dbReference type="InterPro" id="IPR051087">
    <property type="entry name" value="Mitochondrial_ACSM"/>
</dbReference>
<dbReference type="InterPro" id="IPR045851">
    <property type="entry name" value="AMP-bd_C_sf"/>
</dbReference>
<accession>A0ABY8F4Y3</accession>
<keyword evidence="3" id="KW-0547">Nucleotide-binding</keyword>